<evidence type="ECO:0000313" key="10">
    <source>
        <dbReference type="EMBL" id="MQL67947.1"/>
    </source>
</evidence>
<evidence type="ECO:0000313" key="11">
    <source>
        <dbReference type="Proteomes" id="UP000652761"/>
    </source>
</evidence>
<keyword evidence="5" id="KW-0029">Amino-acid transport</keyword>
<evidence type="ECO:0000256" key="3">
    <source>
        <dbReference type="ARBA" id="ARBA00022448"/>
    </source>
</evidence>
<feature type="transmembrane region" description="Helical" evidence="9">
    <location>
        <begin position="70"/>
        <end position="93"/>
    </location>
</feature>
<feature type="compositionally biased region" description="Basic residues" evidence="8">
    <location>
        <begin position="206"/>
        <end position="215"/>
    </location>
</feature>
<evidence type="ECO:0000256" key="9">
    <source>
        <dbReference type="SAM" id="Phobius"/>
    </source>
</evidence>
<comment type="subcellular location">
    <subcellularLocation>
        <location evidence="1">Membrane</location>
        <topology evidence="1">Single-pass membrane protein</topology>
    </subcellularLocation>
</comment>
<dbReference type="Proteomes" id="UP000652761">
    <property type="component" value="Unassembled WGS sequence"/>
</dbReference>
<sequence>LRPCLARLGAAALGISDTDGKDNTMVESTARGTMLFGGSPPGNPDWPVLEVWRFSSVGAVPQARSPWHTLVPYLFGGLDAILGLIAFALLLLACSYWKLSGYLESGEGKLGNADACKLPPLPPKQRIVLIMVGDDKPPSSPPPCPAGSPPSATMLERETSRGRARLKARRRTRRQSQGTTPGHTSTGRKIPTRTQARERPAGRTRTNSKPRKRPTRAWAGTKSRPAAALAARRQWRRKLGLLWDSEGGWGGGVKGSREGAFRISVLPQNMRGFGSDVFAPNEAFQIRT</sequence>
<dbReference type="PANTHER" id="PTHR33228">
    <property type="entry name" value="PROTEIN GLUTAMINE DUMPER 4-RELATED"/>
    <property type="match status" value="1"/>
</dbReference>
<protein>
    <submittedName>
        <fullName evidence="10">Uncharacterized protein</fullName>
    </submittedName>
</protein>
<evidence type="ECO:0000256" key="7">
    <source>
        <dbReference type="ARBA" id="ARBA00023136"/>
    </source>
</evidence>
<feature type="compositionally biased region" description="Pro residues" evidence="8">
    <location>
        <begin position="138"/>
        <end position="148"/>
    </location>
</feature>
<keyword evidence="7 9" id="KW-0472">Membrane</keyword>
<comment type="similarity">
    <text evidence="2">Belongs to the GLUTAMINE DUMPER 1 (TC 9.B.60) family.</text>
</comment>
<evidence type="ECO:0000256" key="6">
    <source>
        <dbReference type="ARBA" id="ARBA00022989"/>
    </source>
</evidence>
<dbReference type="GO" id="GO:0080143">
    <property type="term" value="P:regulation of amino acid export"/>
    <property type="evidence" value="ECO:0007669"/>
    <property type="project" value="InterPro"/>
</dbReference>
<evidence type="ECO:0000256" key="5">
    <source>
        <dbReference type="ARBA" id="ARBA00022970"/>
    </source>
</evidence>
<name>A0A843TCI6_COLES</name>
<evidence type="ECO:0000256" key="2">
    <source>
        <dbReference type="ARBA" id="ARBA00009977"/>
    </source>
</evidence>
<dbReference type="GO" id="GO:0006865">
    <property type="term" value="P:amino acid transport"/>
    <property type="evidence" value="ECO:0007669"/>
    <property type="project" value="UniProtKB-KW"/>
</dbReference>
<evidence type="ECO:0000256" key="4">
    <source>
        <dbReference type="ARBA" id="ARBA00022692"/>
    </source>
</evidence>
<dbReference type="InterPro" id="IPR040359">
    <property type="entry name" value="GDU"/>
</dbReference>
<evidence type="ECO:0000256" key="1">
    <source>
        <dbReference type="ARBA" id="ARBA00004167"/>
    </source>
</evidence>
<keyword evidence="3" id="KW-0813">Transport</keyword>
<dbReference type="AlphaFoldDB" id="A0A843TCI6"/>
<organism evidence="10 11">
    <name type="scientific">Colocasia esculenta</name>
    <name type="common">Wild taro</name>
    <name type="synonym">Arum esculentum</name>
    <dbReference type="NCBI Taxonomy" id="4460"/>
    <lineage>
        <taxon>Eukaryota</taxon>
        <taxon>Viridiplantae</taxon>
        <taxon>Streptophyta</taxon>
        <taxon>Embryophyta</taxon>
        <taxon>Tracheophyta</taxon>
        <taxon>Spermatophyta</taxon>
        <taxon>Magnoliopsida</taxon>
        <taxon>Liliopsida</taxon>
        <taxon>Araceae</taxon>
        <taxon>Aroideae</taxon>
        <taxon>Colocasieae</taxon>
        <taxon>Colocasia</taxon>
    </lineage>
</organism>
<dbReference type="OrthoDB" id="1930784at2759"/>
<gene>
    <name evidence="10" type="ORF">Taro_000221</name>
</gene>
<reference evidence="10" key="1">
    <citation type="submission" date="2017-07" db="EMBL/GenBank/DDBJ databases">
        <title>Taro Niue Genome Assembly and Annotation.</title>
        <authorList>
            <person name="Atibalentja N."/>
            <person name="Keating K."/>
            <person name="Fields C.J."/>
        </authorList>
    </citation>
    <scope>NUCLEOTIDE SEQUENCE</scope>
    <source>
        <strain evidence="10">Niue_2</strain>
        <tissue evidence="10">Leaf</tissue>
    </source>
</reference>
<keyword evidence="6 9" id="KW-1133">Transmembrane helix</keyword>
<feature type="compositionally biased region" description="Basic residues" evidence="8">
    <location>
        <begin position="162"/>
        <end position="174"/>
    </location>
</feature>
<feature type="region of interest" description="Disordered" evidence="8">
    <location>
        <begin position="132"/>
        <end position="227"/>
    </location>
</feature>
<feature type="non-terminal residue" evidence="10">
    <location>
        <position position="1"/>
    </location>
</feature>
<proteinExistence type="inferred from homology"/>
<evidence type="ECO:0000256" key="8">
    <source>
        <dbReference type="SAM" id="MobiDB-lite"/>
    </source>
</evidence>
<dbReference type="EMBL" id="NMUH01000004">
    <property type="protein sequence ID" value="MQL67947.1"/>
    <property type="molecule type" value="Genomic_DNA"/>
</dbReference>
<comment type="caution">
    <text evidence="10">The sequence shown here is derived from an EMBL/GenBank/DDBJ whole genome shotgun (WGS) entry which is preliminary data.</text>
</comment>
<accession>A0A843TCI6</accession>
<dbReference type="GO" id="GO:0016020">
    <property type="term" value="C:membrane"/>
    <property type="evidence" value="ECO:0007669"/>
    <property type="project" value="UniProtKB-SubCell"/>
</dbReference>
<dbReference type="PANTHER" id="PTHR33228:SF77">
    <property type="entry name" value="PROTEIN GLUTAMINE DUMPER 2"/>
    <property type="match status" value="1"/>
</dbReference>
<keyword evidence="4 9" id="KW-0812">Transmembrane</keyword>
<keyword evidence="11" id="KW-1185">Reference proteome</keyword>